<dbReference type="PANTHER" id="PTHR30244">
    <property type="entry name" value="TRANSAMINASE"/>
    <property type="match status" value="1"/>
</dbReference>
<evidence type="ECO:0000313" key="6">
    <source>
        <dbReference type="EMBL" id="MCM3715569.1"/>
    </source>
</evidence>
<accession>A0A9X2DR65</accession>
<dbReference type="GO" id="GO:0008483">
    <property type="term" value="F:transaminase activity"/>
    <property type="evidence" value="ECO:0007669"/>
    <property type="project" value="UniProtKB-KW"/>
</dbReference>
<dbReference type="CDD" id="cd00616">
    <property type="entry name" value="AHBA_syn"/>
    <property type="match status" value="1"/>
</dbReference>
<feature type="active site" description="Proton acceptor" evidence="3">
    <location>
        <position position="185"/>
    </location>
</feature>
<protein>
    <submittedName>
        <fullName evidence="6">DegT/DnrJ/EryC1/StrS family aminotransferase</fullName>
    </submittedName>
</protein>
<reference evidence="6" key="1">
    <citation type="submission" date="2022-05" db="EMBL/GenBank/DDBJ databases">
        <title>Comparative Genomics of Spacecraft Associated Microbes.</title>
        <authorList>
            <person name="Tran M.T."/>
            <person name="Wright A."/>
            <person name="Seuylemezian A."/>
            <person name="Eisen J."/>
            <person name="Coil D."/>
        </authorList>
    </citation>
    <scope>NUCLEOTIDE SEQUENCE</scope>
    <source>
        <strain evidence="6">214.1.1</strain>
    </source>
</reference>
<dbReference type="AlphaFoldDB" id="A0A9X2DR65"/>
<feature type="modified residue" description="N6-(pyridoxal phosphate)lysine" evidence="4">
    <location>
        <position position="185"/>
    </location>
</feature>
<evidence type="ECO:0000256" key="5">
    <source>
        <dbReference type="RuleBase" id="RU004508"/>
    </source>
</evidence>
<sequence>MIPLIQLDRQFQSIKKEIMNAFERVVDSGHYILGNEGAALEQELAHFLGVAHPVAVANGTDALVLALRALEIGPGDEVITTPFTFFATAEAIARVGATPVFSDIEAGTYNLDPALLEEKITSKTKAIIPVHLFGKPCAMKEINEIAKRHQLYVIEDACQAFGADIGGKRVGTFGDIGCFSFFPTKNLGTLGDGGLVVTADETLAKRIRKLRHHGSTAKYYHDEIGYNSRLDEIHAAILRVALKKIDLWNEQRRKKAAVYAKAFQHSTVGVPMEEKEQTHIYHLYNIEVEHQAELSETLAQQQIASGVYYPLPLHLQDVFAGLGYKKGDFPVAEQTSERLLAIPMHPFLTSSEQEKVIAAILAFEQRKGGSRI</sequence>
<keyword evidence="7" id="KW-1185">Reference proteome</keyword>
<dbReference type="PIRSF" id="PIRSF000390">
    <property type="entry name" value="PLP_StrS"/>
    <property type="match status" value="1"/>
</dbReference>
<evidence type="ECO:0000256" key="1">
    <source>
        <dbReference type="ARBA" id="ARBA00022898"/>
    </source>
</evidence>
<dbReference type="GO" id="GO:0030170">
    <property type="term" value="F:pyridoxal phosphate binding"/>
    <property type="evidence" value="ECO:0007669"/>
    <property type="project" value="UniProtKB-ARBA"/>
</dbReference>
<gene>
    <name evidence="6" type="ORF">M3202_16000</name>
</gene>
<dbReference type="GO" id="GO:0000271">
    <property type="term" value="P:polysaccharide biosynthetic process"/>
    <property type="evidence" value="ECO:0007669"/>
    <property type="project" value="TreeGrafter"/>
</dbReference>
<comment type="similarity">
    <text evidence="2 5">Belongs to the DegT/DnrJ/EryC1 family.</text>
</comment>
<dbReference type="InterPro" id="IPR015424">
    <property type="entry name" value="PyrdxlP-dep_Trfase"/>
</dbReference>
<comment type="caution">
    <text evidence="6">The sequence shown here is derived from an EMBL/GenBank/DDBJ whole genome shotgun (WGS) entry which is preliminary data.</text>
</comment>
<evidence type="ECO:0000313" key="7">
    <source>
        <dbReference type="Proteomes" id="UP001139179"/>
    </source>
</evidence>
<dbReference type="Proteomes" id="UP001139179">
    <property type="component" value="Unassembled WGS sequence"/>
</dbReference>
<dbReference type="SUPFAM" id="SSF53383">
    <property type="entry name" value="PLP-dependent transferases"/>
    <property type="match status" value="1"/>
</dbReference>
<dbReference type="RefSeq" id="WP_251224304.1">
    <property type="nucleotide sequence ID" value="NZ_JAMBOL010000017.1"/>
</dbReference>
<dbReference type="Gene3D" id="3.90.1150.10">
    <property type="entry name" value="Aspartate Aminotransferase, domain 1"/>
    <property type="match status" value="1"/>
</dbReference>
<keyword evidence="6" id="KW-0032">Aminotransferase</keyword>
<dbReference type="InterPro" id="IPR015422">
    <property type="entry name" value="PyrdxlP-dep_Trfase_small"/>
</dbReference>
<dbReference type="FunFam" id="3.40.640.10:FF:000089">
    <property type="entry name" value="Aminotransferase, DegT/DnrJ/EryC1/StrS family"/>
    <property type="match status" value="1"/>
</dbReference>
<organism evidence="6 7">
    <name type="scientific">Halalkalibacter oceani</name>
    <dbReference type="NCBI Taxonomy" id="1653776"/>
    <lineage>
        <taxon>Bacteria</taxon>
        <taxon>Bacillati</taxon>
        <taxon>Bacillota</taxon>
        <taxon>Bacilli</taxon>
        <taxon>Bacillales</taxon>
        <taxon>Bacillaceae</taxon>
        <taxon>Halalkalibacter</taxon>
    </lineage>
</organism>
<keyword evidence="1 4" id="KW-0663">Pyridoxal phosphate</keyword>
<evidence type="ECO:0000256" key="3">
    <source>
        <dbReference type="PIRSR" id="PIRSR000390-1"/>
    </source>
</evidence>
<keyword evidence="6" id="KW-0808">Transferase</keyword>
<dbReference type="PANTHER" id="PTHR30244:SF36">
    <property type="entry name" value="3-OXO-GLUCOSE-6-PHOSPHATE:GLUTAMATE AMINOTRANSFERASE"/>
    <property type="match status" value="1"/>
</dbReference>
<evidence type="ECO:0000256" key="4">
    <source>
        <dbReference type="PIRSR" id="PIRSR000390-2"/>
    </source>
</evidence>
<dbReference type="InterPro" id="IPR000653">
    <property type="entry name" value="DegT/StrS_aminotransferase"/>
</dbReference>
<name>A0A9X2DR65_9BACI</name>
<dbReference type="InterPro" id="IPR015421">
    <property type="entry name" value="PyrdxlP-dep_Trfase_major"/>
</dbReference>
<evidence type="ECO:0000256" key="2">
    <source>
        <dbReference type="ARBA" id="ARBA00037999"/>
    </source>
</evidence>
<dbReference type="Pfam" id="PF01041">
    <property type="entry name" value="DegT_DnrJ_EryC1"/>
    <property type="match status" value="1"/>
</dbReference>
<dbReference type="Gene3D" id="3.40.640.10">
    <property type="entry name" value="Type I PLP-dependent aspartate aminotransferase-like (Major domain)"/>
    <property type="match status" value="1"/>
</dbReference>
<proteinExistence type="inferred from homology"/>
<dbReference type="EMBL" id="JAMBOL010000017">
    <property type="protein sequence ID" value="MCM3715569.1"/>
    <property type="molecule type" value="Genomic_DNA"/>
</dbReference>